<evidence type="ECO:0000313" key="1">
    <source>
        <dbReference type="EMBL" id="MDJ1481352.1"/>
    </source>
</evidence>
<dbReference type="SUPFAM" id="SSF82171">
    <property type="entry name" value="DPP6 N-terminal domain-like"/>
    <property type="match status" value="1"/>
</dbReference>
<evidence type="ECO:0008006" key="3">
    <source>
        <dbReference type="Google" id="ProtNLM"/>
    </source>
</evidence>
<dbReference type="Proteomes" id="UP001241110">
    <property type="component" value="Unassembled WGS sequence"/>
</dbReference>
<organism evidence="1 2">
    <name type="scientific">Xanthocytophaga flava</name>
    <dbReference type="NCBI Taxonomy" id="3048013"/>
    <lineage>
        <taxon>Bacteria</taxon>
        <taxon>Pseudomonadati</taxon>
        <taxon>Bacteroidota</taxon>
        <taxon>Cytophagia</taxon>
        <taxon>Cytophagales</taxon>
        <taxon>Rhodocytophagaceae</taxon>
        <taxon>Xanthocytophaga</taxon>
    </lineage>
</organism>
<dbReference type="EMBL" id="JASJOS010000005">
    <property type="protein sequence ID" value="MDJ1481352.1"/>
    <property type="molecule type" value="Genomic_DNA"/>
</dbReference>
<evidence type="ECO:0000313" key="2">
    <source>
        <dbReference type="Proteomes" id="UP001241110"/>
    </source>
</evidence>
<accession>A0AAE3U787</accession>
<comment type="caution">
    <text evidence="1">The sequence shown here is derived from an EMBL/GenBank/DDBJ whole genome shotgun (WGS) entry which is preliminary data.</text>
</comment>
<dbReference type="RefSeq" id="WP_313978998.1">
    <property type="nucleotide sequence ID" value="NZ_JASJOS010000005.1"/>
</dbReference>
<protein>
    <recommendedName>
        <fullName evidence="3">WD40-like Beta Propeller Repeat</fullName>
    </recommendedName>
</protein>
<name>A0AAE3U787_9BACT</name>
<reference evidence="1" key="1">
    <citation type="submission" date="2023-05" db="EMBL/GenBank/DDBJ databases">
        <authorList>
            <person name="Zhang X."/>
        </authorList>
    </citation>
    <scope>NUCLEOTIDE SEQUENCE</scope>
    <source>
        <strain evidence="1">YF14B1</strain>
    </source>
</reference>
<sequence>MKPHHIFLCIVVCFWIDVSICQTRVVAPDTISTNDVFGLALNADQTEAFWVKSWGGRDSLMILTSHKVNNHWSTPQPAPFSVTTRKFKDIDPFFAPDGKTLLFNSNRFNDPKNFDIWMAKKEKDSWGEPSSLGKVINSDSSDFYATMASSGNIYFTSNRAGGYGKTDIYVATQDKGKYNKPVNLGNIVNTAGFESNPYISPKEDFLIFLATDRKDGYGDSDLYITFKKETGWTTPQNLGNVINTTHGEFCPSMSSDGNYFYFSRVKRGKKLEENIYQVELKELQLETLRKQAH</sequence>
<dbReference type="Gene3D" id="2.120.10.30">
    <property type="entry name" value="TolB, C-terminal domain"/>
    <property type="match status" value="1"/>
</dbReference>
<gene>
    <name evidence="1" type="ORF">QNI16_12715</name>
</gene>
<proteinExistence type="predicted"/>
<dbReference type="AlphaFoldDB" id="A0AAE3U787"/>
<dbReference type="Pfam" id="PF07676">
    <property type="entry name" value="PD40"/>
    <property type="match status" value="3"/>
</dbReference>
<dbReference type="InterPro" id="IPR011659">
    <property type="entry name" value="WD40"/>
</dbReference>
<dbReference type="InterPro" id="IPR011042">
    <property type="entry name" value="6-blade_b-propeller_TolB-like"/>
</dbReference>